<dbReference type="PROSITE" id="PS00062">
    <property type="entry name" value="ALDOKETO_REDUCTASE_2"/>
    <property type="match status" value="1"/>
</dbReference>
<dbReference type="OrthoDB" id="9804790at2"/>
<evidence type="ECO:0000313" key="9">
    <source>
        <dbReference type="Proteomes" id="UP000265962"/>
    </source>
</evidence>
<dbReference type="InterPro" id="IPR036812">
    <property type="entry name" value="NAD(P)_OxRdtase_dom_sf"/>
</dbReference>
<gene>
    <name evidence="8" type="ORF">PROPJV5_1244</name>
</gene>
<dbReference type="Proteomes" id="UP000265962">
    <property type="component" value="Unassembled WGS sequence"/>
</dbReference>
<feature type="binding site" evidence="5">
    <location>
        <position position="115"/>
    </location>
    <ligand>
        <name>substrate</name>
    </ligand>
</feature>
<dbReference type="GO" id="GO:0016616">
    <property type="term" value="F:oxidoreductase activity, acting on the CH-OH group of donors, NAD or NADP as acceptor"/>
    <property type="evidence" value="ECO:0007669"/>
    <property type="project" value="UniProtKB-ARBA"/>
</dbReference>
<evidence type="ECO:0000256" key="5">
    <source>
        <dbReference type="PIRSR" id="PIRSR000097-2"/>
    </source>
</evidence>
<feature type="active site" description="Proton donor" evidence="4">
    <location>
        <position position="57"/>
    </location>
</feature>
<dbReference type="PANTHER" id="PTHR43827:SF3">
    <property type="entry name" value="NADP-DEPENDENT OXIDOREDUCTASE DOMAIN-CONTAINING PROTEIN"/>
    <property type="match status" value="1"/>
</dbReference>
<sequence>MTAVPASMIRLSNATNGTVEIPQLGFGTYKVPPAEAERVVGEALEVGYRHIDTAQMYANEAGVGRAIAASGIDRDDLFVTSKLNNSNHARDDALRSFDQTLKDLQLERLDLFLVHWPMAAATNLVETWQTMIEILQSGRVRAIGVSNYQPDHLRTITDATGIAPAVNQVEISPYLTQEPLRALHTQMGIATESWSPLARGKVADDPAIKAIGEELGRTASQVVLRWHLQRGDIVFPKSMHRERMVENAQLFDFTLSAAQMDAISALNRDERQGSHPDEVQWTKQP</sequence>
<accession>A0A375I2F0</accession>
<feature type="domain" description="NADP-dependent oxidoreductase" evidence="7">
    <location>
        <begin position="24"/>
        <end position="267"/>
    </location>
</feature>
<organism evidence="8 9">
    <name type="scientific">Propionibacterium ruminifibrarum</name>
    <dbReference type="NCBI Taxonomy" id="1962131"/>
    <lineage>
        <taxon>Bacteria</taxon>
        <taxon>Bacillati</taxon>
        <taxon>Actinomycetota</taxon>
        <taxon>Actinomycetes</taxon>
        <taxon>Propionibacteriales</taxon>
        <taxon>Propionibacteriaceae</taxon>
        <taxon>Propionibacterium</taxon>
    </lineage>
</organism>
<comment type="similarity">
    <text evidence="1">Belongs to the aldo/keto reductase family.</text>
</comment>
<proteinExistence type="inferred from homology"/>
<dbReference type="EC" id="1.-.-.-" evidence="8"/>
<dbReference type="PRINTS" id="PR00069">
    <property type="entry name" value="ALDKETRDTASE"/>
</dbReference>
<name>A0A375I2F0_9ACTN</name>
<dbReference type="CDD" id="cd19071">
    <property type="entry name" value="AKR_AKR1-5-like"/>
    <property type="match status" value="1"/>
</dbReference>
<keyword evidence="3 8" id="KW-0560">Oxidoreductase</keyword>
<dbReference type="SUPFAM" id="SSF51430">
    <property type="entry name" value="NAD(P)-linked oxidoreductase"/>
    <property type="match status" value="1"/>
</dbReference>
<keyword evidence="9" id="KW-1185">Reference proteome</keyword>
<dbReference type="EMBL" id="OMOH01000004">
    <property type="protein sequence ID" value="SPF68301.1"/>
    <property type="molecule type" value="Genomic_DNA"/>
</dbReference>
<evidence type="ECO:0000259" key="7">
    <source>
        <dbReference type="Pfam" id="PF00248"/>
    </source>
</evidence>
<keyword evidence="2" id="KW-0521">NADP</keyword>
<dbReference type="Pfam" id="PF00248">
    <property type="entry name" value="Aldo_ket_red"/>
    <property type="match status" value="1"/>
</dbReference>
<evidence type="ECO:0000313" key="8">
    <source>
        <dbReference type="EMBL" id="SPF68301.1"/>
    </source>
</evidence>
<dbReference type="InterPro" id="IPR023210">
    <property type="entry name" value="NADP_OxRdtase_dom"/>
</dbReference>
<evidence type="ECO:0000256" key="3">
    <source>
        <dbReference type="ARBA" id="ARBA00023002"/>
    </source>
</evidence>
<dbReference type="PROSITE" id="PS00798">
    <property type="entry name" value="ALDOKETO_REDUCTASE_1"/>
    <property type="match status" value="1"/>
</dbReference>
<protein>
    <submittedName>
        <fullName evidence="8">Aldo/keto reductase family signature 2</fullName>
        <ecNumber evidence="8">1.-.-.-</ecNumber>
    </submittedName>
</protein>
<dbReference type="PIRSF" id="PIRSF000097">
    <property type="entry name" value="AKR"/>
    <property type="match status" value="1"/>
</dbReference>
<dbReference type="AlphaFoldDB" id="A0A375I2F0"/>
<dbReference type="Gene3D" id="3.20.20.100">
    <property type="entry name" value="NADP-dependent oxidoreductase domain"/>
    <property type="match status" value="1"/>
</dbReference>
<dbReference type="FunFam" id="3.20.20.100:FF:000015">
    <property type="entry name" value="Oxidoreductase, aldo/keto reductase family"/>
    <property type="match status" value="1"/>
</dbReference>
<evidence type="ECO:0000256" key="6">
    <source>
        <dbReference type="PIRSR" id="PIRSR000097-3"/>
    </source>
</evidence>
<evidence type="ECO:0000256" key="2">
    <source>
        <dbReference type="ARBA" id="ARBA00022857"/>
    </source>
</evidence>
<dbReference type="InterPro" id="IPR018170">
    <property type="entry name" value="Aldo/ket_reductase_CS"/>
</dbReference>
<dbReference type="InterPro" id="IPR020471">
    <property type="entry name" value="AKR"/>
</dbReference>
<evidence type="ECO:0000256" key="4">
    <source>
        <dbReference type="PIRSR" id="PIRSR000097-1"/>
    </source>
</evidence>
<evidence type="ECO:0000256" key="1">
    <source>
        <dbReference type="ARBA" id="ARBA00007905"/>
    </source>
</evidence>
<reference evidence="9" key="1">
    <citation type="submission" date="2018-02" db="EMBL/GenBank/DDBJ databases">
        <authorList>
            <person name="Hornung B."/>
        </authorList>
    </citation>
    <scope>NUCLEOTIDE SEQUENCE [LARGE SCALE GENOMIC DNA]</scope>
</reference>
<dbReference type="PANTHER" id="PTHR43827">
    <property type="entry name" value="2,5-DIKETO-D-GLUCONIC ACID REDUCTASE"/>
    <property type="match status" value="1"/>
</dbReference>
<feature type="site" description="Lowers pKa of active site Tyr" evidence="6">
    <location>
        <position position="82"/>
    </location>
</feature>
<dbReference type="RefSeq" id="WP_119715465.1">
    <property type="nucleotide sequence ID" value="NZ_OMOH01000004.1"/>
</dbReference>